<organism evidence="1">
    <name type="scientific">marine sediment metagenome</name>
    <dbReference type="NCBI Taxonomy" id="412755"/>
    <lineage>
        <taxon>unclassified sequences</taxon>
        <taxon>metagenomes</taxon>
        <taxon>ecological metagenomes</taxon>
    </lineage>
</organism>
<sequence length="51" mass="5526">MKNFERSGSLVSMTVPLSGIPKMAEAVSDGIAVVFHKPQFEVTVPTYEVSN</sequence>
<accession>A0A0F9AX03</accession>
<gene>
    <name evidence="1" type="ORF">LCGC14_2859810</name>
</gene>
<evidence type="ECO:0000313" key="1">
    <source>
        <dbReference type="EMBL" id="KKK76821.1"/>
    </source>
</evidence>
<reference evidence="1" key="1">
    <citation type="journal article" date="2015" name="Nature">
        <title>Complex archaea that bridge the gap between prokaryotes and eukaryotes.</title>
        <authorList>
            <person name="Spang A."/>
            <person name="Saw J.H."/>
            <person name="Jorgensen S.L."/>
            <person name="Zaremba-Niedzwiedzka K."/>
            <person name="Martijn J."/>
            <person name="Lind A.E."/>
            <person name="van Eijk R."/>
            <person name="Schleper C."/>
            <person name="Guy L."/>
            <person name="Ettema T.J."/>
        </authorList>
    </citation>
    <scope>NUCLEOTIDE SEQUENCE</scope>
</reference>
<comment type="caution">
    <text evidence="1">The sequence shown here is derived from an EMBL/GenBank/DDBJ whole genome shotgun (WGS) entry which is preliminary data.</text>
</comment>
<feature type="non-terminal residue" evidence="1">
    <location>
        <position position="51"/>
    </location>
</feature>
<name>A0A0F9AX03_9ZZZZ</name>
<dbReference type="AlphaFoldDB" id="A0A0F9AX03"/>
<protein>
    <submittedName>
        <fullName evidence="1">Uncharacterized protein</fullName>
    </submittedName>
</protein>
<proteinExistence type="predicted"/>
<dbReference type="EMBL" id="LAZR01055239">
    <property type="protein sequence ID" value="KKK76821.1"/>
    <property type="molecule type" value="Genomic_DNA"/>
</dbReference>